<dbReference type="CDD" id="cd00130">
    <property type="entry name" value="PAS"/>
    <property type="match status" value="2"/>
</dbReference>
<organism evidence="13 14">
    <name type="scientific">Archangium gephyra</name>
    <dbReference type="NCBI Taxonomy" id="48"/>
    <lineage>
        <taxon>Bacteria</taxon>
        <taxon>Pseudomonadati</taxon>
        <taxon>Myxococcota</taxon>
        <taxon>Myxococcia</taxon>
        <taxon>Myxococcales</taxon>
        <taxon>Cystobacterineae</taxon>
        <taxon>Archangiaceae</taxon>
        <taxon>Archangium</taxon>
    </lineage>
</organism>
<dbReference type="Pfam" id="PF08447">
    <property type="entry name" value="PAS_3"/>
    <property type="match status" value="1"/>
</dbReference>
<dbReference type="SMART" id="SM00448">
    <property type="entry name" value="REC"/>
    <property type="match status" value="1"/>
</dbReference>
<dbReference type="InterPro" id="IPR004358">
    <property type="entry name" value="Sig_transdc_His_kin-like_C"/>
</dbReference>
<feature type="modified residue" description="4-aspartylphosphate" evidence="6">
    <location>
        <position position="694"/>
    </location>
</feature>
<evidence type="ECO:0000313" key="13">
    <source>
        <dbReference type="EMBL" id="REG25124.1"/>
    </source>
</evidence>
<dbReference type="SUPFAM" id="SSF47384">
    <property type="entry name" value="Homodimeric domain of signal transducing histidine kinase"/>
    <property type="match status" value="1"/>
</dbReference>
<feature type="domain" description="PAC" evidence="12">
    <location>
        <begin position="186"/>
        <end position="241"/>
    </location>
</feature>
<dbReference type="Pfam" id="PF08448">
    <property type="entry name" value="PAS_4"/>
    <property type="match status" value="1"/>
</dbReference>
<dbReference type="InterPro" id="IPR001789">
    <property type="entry name" value="Sig_transdc_resp-reg_receiver"/>
</dbReference>
<dbReference type="InterPro" id="IPR000700">
    <property type="entry name" value="PAS-assoc_C"/>
</dbReference>
<dbReference type="PROSITE" id="PS50112">
    <property type="entry name" value="PAS"/>
    <property type="match status" value="1"/>
</dbReference>
<keyword evidence="4" id="KW-0808">Transferase</keyword>
<evidence type="ECO:0000256" key="1">
    <source>
        <dbReference type="ARBA" id="ARBA00000085"/>
    </source>
</evidence>
<feature type="domain" description="PAS" evidence="11">
    <location>
        <begin position="116"/>
        <end position="159"/>
    </location>
</feature>
<dbReference type="InterPro" id="IPR013655">
    <property type="entry name" value="PAS_fold_3"/>
</dbReference>
<dbReference type="PROSITE" id="PS50113">
    <property type="entry name" value="PAC"/>
    <property type="match status" value="2"/>
</dbReference>
<sequence>MLVTNEAGHILSRCGREERLSGMVPEGRTLAEFLGEEPSRQLLARQSGPQRLLWRAPTPEGGEPTVWHLWSQPLVGGGALVCVSMPEAQSSEVPVARERRITRELLRPSGDLLGEQRAFMLAVLDADPSLVYVKDRQGRFVFANKALASAYGTTPDELVFHRPDEVHSKEEELQVFDEIDQRVFATLAELRQLERFTRKDGTVGWYDTLKRPLVAPSGELFVLGITVDITERVRMEQLLHDTNQRLELAVKAGNLGLWDWHVETGRVYLSPVWKAQLGYEAHELPDTFDTWNDSLHPEDRGRVLQVVQDYVKDASLGDRFLNEFRMRTKDGAWRWIAGYGVVVRDAQGQGIRVTGCHLDITERRQREQEAELRRANARLEQLARMKDEFLANMSHELRTPLNAVLGQAEAMAEGIFGQVTEQQRSALQTIDESGRHLLSLINDVLDIAKSNAGRLELELEQVPVEEVCQESLRLVREQARRKKISVAYSSDGEVQYLHADRRRLRQIFLNLLSNAMKFTPEGGRIGLEVTSREAGEAVAFSIWDTGPGVAREDVQRIFEPFVQLDAGLTRQNEGSGLGLALVRRFVDLHHGMLEVDSEVGRGSRFTVVLPVGEPGADEVPAARGDSPGDEPASAGVSADSLSRRTVVLADDSEANTRHLHSYLVAHGYAVRIARDGLEAVRLCREVQPTLVLMDIQMPRLDGLEAIRHLRADHVTARIPIIALTALAMPGDRERCLEAGANEYLSKPVRLRQVLEVMRRFEARA</sequence>
<evidence type="ECO:0000259" key="11">
    <source>
        <dbReference type="PROSITE" id="PS50112"/>
    </source>
</evidence>
<keyword evidence="7" id="KW-0175">Coiled coil</keyword>
<dbReference type="InterPro" id="IPR013656">
    <property type="entry name" value="PAS_4"/>
</dbReference>
<evidence type="ECO:0000256" key="6">
    <source>
        <dbReference type="PROSITE-ProRule" id="PRU00169"/>
    </source>
</evidence>
<dbReference type="Gene3D" id="1.10.287.130">
    <property type="match status" value="1"/>
</dbReference>
<dbReference type="InterPro" id="IPR000014">
    <property type="entry name" value="PAS"/>
</dbReference>
<dbReference type="EMBL" id="QUMU01000013">
    <property type="protein sequence ID" value="REG25124.1"/>
    <property type="molecule type" value="Genomic_DNA"/>
</dbReference>
<dbReference type="CDD" id="cd00082">
    <property type="entry name" value="HisKA"/>
    <property type="match status" value="1"/>
</dbReference>
<accession>A0ABX9JRI3</accession>
<dbReference type="Pfam" id="PF02518">
    <property type="entry name" value="HATPase_c"/>
    <property type="match status" value="1"/>
</dbReference>
<feature type="coiled-coil region" evidence="7">
    <location>
        <begin position="358"/>
        <end position="392"/>
    </location>
</feature>
<gene>
    <name evidence="13" type="ORF">ATI61_113188</name>
</gene>
<dbReference type="Proteomes" id="UP000256345">
    <property type="component" value="Unassembled WGS sequence"/>
</dbReference>
<feature type="region of interest" description="Disordered" evidence="8">
    <location>
        <begin position="616"/>
        <end position="639"/>
    </location>
</feature>
<dbReference type="PRINTS" id="PR00344">
    <property type="entry name" value="BCTRLSENSOR"/>
</dbReference>
<dbReference type="PANTHER" id="PTHR43047:SF63">
    <property type="entry name" value="HISTIDINE KINASE"/>
    <property type="match status" value="1"/>
</dbReference>
<evidence type="ECO:0000256" key="7">
    <source>
        <dbReference type="SAM" id="Coils"/>
    </source>
</evidence>
<feature type="domain" description="PAC" evidence="12">
    <location>
        <begin position="320"/>
        <end position="372"/>
    </location>
</feature>
<feature type="domain" description="Histidine kinase" evidence="9">
    <location>
        <begin position="392"/>
        <end position="613"/>
    </location>
</feature>
<dbReference type="PROSITE" id="PS50109">
    <property type="entry name" value="HIS_KIN"/>
    <property type="match status" value="1"/>
</dbReference>
<dbReference type="SMART" id="SM00388">
    <property type="entry name" value="HisKA"/>
    <property type="match status" value="1"/>
</dbReference>
<dbReference type="Pfam" id="PF00072">
    <property type="entry name" value="Response_reg"/>
    <property type="match status" value="1"/>
</dbReference>
<dbReference type="InterPro" id="IPR005467">
    <property type="entry name" value="His_kinase_dom"/>
</dbReference>
<dbReference type="SMART" id="SM00086">
    <property type="entry name" value="PAC"/>
    <property type="match status" value="2"/>
</dbReference>
<evidence type="ECO:0000256" key="2">
    <source>
        <dbReference type="ARBA" id="ARBA00012438"/>
    </source>
</evidence>
<comment type="catalytic activity">
    <reaction evidence="1">
        <text>ATP + protein L-histidine = ADP + protein N-phospho-L-histidine.</text>
        <dbReference type="EC" id="2.7.13.3"/>
    </reaction>
</comment>
<dbReference type="NCBIfam" id="TIGR00229">
    <property type="entry name" value="sensory_box"/>
    <property type="match status" value="2"/>
</dbReference>
<dbReference type="PROSITE" id="PS50110">
    <property type="entry name" value="RESPONSE_REGULATORY"/>
    <property type="match status" value="1"/>
</dbReference>
<dbReference type="SMART" id="SM00387">
    <property type="entry name" value="HATPase_c"/>
    <property type="match status" value="1"/>
</dbReference>
<dbReference type="InterPro" id="IPR011006">
    <property type="entry name" value="CheY-like_superfamily"/>
</dbReference>
<evidence type="ECO:0000313" key="14">
    <source>
        <dbReference type="Proteomes" id="UP000256345"/>
    </source>
</evidence>
<evidence type="ECO:0000256" key="5">
    <source>
        <dbReference type="ARBA" id="ARBA00022777"/>
    </source>
</evidence>
<dbReference type="InterPro" id="IPR035965">
    <property type="entry name" value="PAS-like_dom_sf"/>
</dbReference>
<dbReference type="InterPro" id="IPR003594">
    <property type="entry name" value="HATPase_dom"/>
</dbReference>
<reference evidence="13 14" key="1">
    <citation type="submission" date="2018-08" db="EMBL/GenBank/DDBJ databases">
        <title>Genomic Encyclopedia of Archaeal and Bacterial Type Strains, Phase II (KMG-II): from individual species to whole genera.</title>
        <authorList>
            <person name="Goeker M."/>
        </authorList>
    </citation>
    <scope>NUCLEOTIDE SEQUENCE [LARGE SCALE GENOMIC DNA]</scope>
    <source>
        <strain evidence="13 14">DSM 2261</strain>
    </source>
</reference>
<dbReference type="Pfam" id="PF00512">
    <property type="entry name" value="HisKA"/>
    <property type="match status" value="1"/>
</dbReference>
<dbReference type="InterPro" id="IPR036097">
    <property type="entry name" value="HisK_dim/P_sf"/>
</dbReference>
<comment type="caution">
    <text evidence="13">The sequence shown here is derived from an EMBL/GenBank/DDBJ whole genome shotgun (WGS) entry which is preliminary data.</text>
</comment>
<dbReference type="EC" id="2.7.13.3" evidence="2"/>
<evidence type="ECO:0000256" key="4">
    <source>
        <dbReference type="ARBA" id="ARBA00022679"/>
    </source>
</evidence>
<dbReference type="InterPro" id="IPR001610">
    <property type="entry name" value="PAC"/>
</dbReference>
<dbReference type="InterPro" id="IPR003661">
    <property type="entry name" value="HisK_dim/P_dom"/>
</dbReference>
<evidence type="ECO:0000256" key="3">
    <source>
        <dbReference type="ARBA" id="ARBA00022553"/>
    </source>
</evidence>
<keyword evidence="14" id="KW-1185">Reference proteome</keyword>
<keyword evidence="3 6" id="KW-0597">Phosphoprotein</keyword>
<dbReference type="SMART" id="SM00091">
    <property type="entry name" value="PAS"/>
    <property type="match status" value="2"/>
</dbReference>
<keyword evidence="5" id="KW-0418">Kinase</keyword>
<dbReference type="SUPFAM" id="SSF55874">
    <property type="entry name" value="ATPase domain of HSP90 chaperone/DNA topoisomerase II/histidine kinase"/>
    <property type="match status" value="1"/>
</dbReference>
<protein>
    <recommendedName>
        <fullName evidence="2">histidine kinase</fullName>
        <ecNumber evidence="2">2.7.13.3</ecNumber>
    </recommendedName>
</protein>
<dbReference type="SUPFAM" id="SSF55785">
    <property type="entry name" value="PYP-like sensor domain (PAS domain)"/>
    <property type="match status" value="2"/>
</dbReference>
<name>A0ABX9JRI3_9BACT</name>
<dbReference type="PANTHER" id="PTHR43047">
    <property type="entry name" value="TWO-COMPONENT HISTIDINE PROTEIN KINASE"/>
    <property type="match status" value="1"/>
</dbReference>
<dbReference type="InterPro" id="IPR036890">
    <property type="entry name" value="HATPase_C_sf"/>
</dbReference>
<evidence type="ECO:0000259" key="12">
    <source>
        <dbReference type="PROSITE" id="PS50113"/>
    </source>
</evidence>
<dbReference type="Gene3D" id="3.30.450.20">
    <property type="entry name" value="PAS domain"/>
    <property type="match status" value="2"/>
</dbReference>
<evidence type="ECO:0000256" key="8">
    <source>
        <dbReference type="SAM" id="MobiDB-lite"/>
    </source>
</evidence>
<dbReference type="Gene3D" id="3.30.565.10">
    <property type="entry name" value="Histidine kinase-like ATPase, C-terminal domain"/>
    <property type="match status" value="1"/>
</dbReference>
<evidence type="ECO:0000259" key="9">
    <source>
        <dbReference type="PROSITE" id="PS50109"/>
    </source>
</evidence>
<proteinExistence type="predicted"/>
<evidence type="ECO:0000259" key="10">
    <source>
        <dbReference type="PROSITE" id="PS50110"/>
    </source>
</evidence>
<dbReference type="SUPFAM" id="SSF52172">
    <property type="entry name" value="CheY-like"/>
    <property type="match status" value="1"/>
</dbReference>
<dbReference type="CDD" id="cd16922">
    <property type="entry name" value="HATPase_EvgS-ArcB-TorS-like"/>
    <property type="match status" value="1"/>
</dbReference>
<feature type="domain" description="Response regulatory" evidence="10">
    <location>
        <begin position="645"/>
        <end position="761"/>
    </location>
</feature>
<dbReference type="Gene3D" id="3.40.50.2300">
    <property type="match status" value="1"/>
</dbReference>